<evidence type="ECO:0000313" key="3">
    <source>
        <dbReference type="Proteomes" id="UP000011087"/>
    </source>
</evidence>
<dbReference type="HOGENOM" id="CLU_2255329_0_0_1"/>
<name>L1IV63_GUITC</name>
<organism evidence="1">
    <name type="scientific">Guillardia theta (strain CCMP2712)</name>
    <name type="common">Cryptophyte</name>
    <dbReference type="NCBI Taxonomy" id="905079"/>
    <lineage>
        <taxon>Eukaryota</taxon>
        <taxon>Cryptophyceae</taxon>
        <taxon>Pyrenomonadales</taxon>
        <taxon>Geminigeraceae</taxon>
        <taxon>Guillardia</taxon>
    </lineage>
</organism>
<reference evidence="1 3" key="1">
    <citation type="journal article" date="2012" name="Nature">
        <title>Algal genomes reveal evolutionary mosaicism and the fate of nucleomorphs.</title>
        <authorList>
            <consortium name="DOE Joint Genome Institute"/>
            <person name="Curtis B.A."/>
            <person name="Tanifuji G."/>
            <person name="Burki F."/>
            <person name="Gruber A."/>
            <person name="Irimia M."/>
            <person name="Maruyama S."/>
            <person name="Arias M.C."/>
            <person name="Ball S.G."/>
            <person name="Gile G.H."/>
            <person name="Hirakawa Y."/>
            <person name="Hopkins J.F."/>
            <person name="Kuo A."/>
            <person name="Rensing S.A."/>
            <person name="Schmutz J."/>
            <person name="Symeonidi A."/>
            <person name="Elias M."/>
            <person name="Eveleigh R.J."/>
            <person name="Herman E.K."/>
            <person name="Klute M.J."/>
            <person name="Nakayama T."/>
            <person name="Obornik M."/>
            <person name="Reyes-Prieto A."/>
            <person name="Armbrust E.V."/>
            <person name="Aves S.J."/>
            <person name="Beiko R.G."/>
            <person name="Coutinho P."/>
            <person name="Dacks J.B."/>
            <person name="Durnford D.G."/>
            <person name="Fast N.M."/>
            <person name="Green B.R."/>
            <person name="Grisdale C.J."/>
            <person name="Hempel F."/>
            <person name="Henrissat B."/>
            <person name="Hoppner M.P."/>
            <person name="Ishida K."/>
            <person name="Kim E."/>
            <person name="Koreny L."/>
            <person name="Kroth P.G."/>
            <person name="Liu Y."/>
            <person name="Malik S.B."/>
            <person name="Maier U.G."/>
            <person name="McRose D."/>
            <person name="Mock T."/>
            <person name="Neilson J.A."/>
            <person name="Onodera N.T."/>
            <person name="Poole A.M."/>
            <person name="Pritham E.J."/>
            <person name="Richards T.A."/>
            <person name="Rocap G."/>
            <person name="Roy S.W."/>
            <person name="Sarai C."/>
            <person name="Schaack S."/>
            <person name="Shirato S."/>
            <person name="Slamovits C.H."/>
            <person name="Spencer D.F."/>
            <person name="Suzuki S."/>
            <person name="Worden A.Z."/>
            <person name="Zauner S."/>
            <person name="Barry K."/>
            <person name="Bell C."/>
            <person name="Bharti A.K."/>
            <person name="Crow J.A."/>
            <person name="Grimwood J."/>
            <person name="Kramer R."/>
            <person name="Lindquist E."/>
            <person name="Lucas S."/>
            <person name="Salamov A."/>
            <person name="McFadden G.I."/>
            <person name="Lane C.E."/>
            <person name="Keeling P.J."/>
            <person name="Gray M.W."/>
            <person name="Grigoriev I.V."/>
            <person name="Archibald J.M."/>
        </authorList>
    </citation>
    <scope>NUCLEOTIDE SEQUENCE</scope>
    <source>
        <strain evidence="1 3">CCMP2712</strain>
    </source>
</reference>
<reference evidence="2" key="3">
    <citation type="submission" date="2016-03" db="UniProtKB">
        <authorList>
            <consortium name="EnsemblProtists"/>
        </authorList>
    </citation>
    <scope>IDENTIFICATION</scope>
</reference>
<keyword evidence="3" id="KW-1185">Reference proteome</keyword>
<dbReference type="Proteomes" id="UP000011087">
    <property type="component" value="Unassembled WGS sequence"/>
</dbReference>
<sequence>MRRTLEHSHAEQIPPPIFQQLASRPDDMMDSNYDQEETEMELSYVPDQYLSPRRDGNIEGRTLRKGVHDGFPDRSKQLAALQASIRMIEEKRTILSALGEELEL</sequence>
<proteinExistence type="predicted"/>
<dbReference type="GeneID" id="17296953"/>
<evidence type="ECO:0000313" key="2">
    <source>
        <dbReference type="EnsemblProtists" id="EKX40151"/>
    </source>
</evidence>
<dbReference type="PaxDb" id="55529-EKX40151"/>
<protein>
    <submittedName>
        <fullName evidence="1 2">Uncharacterized protein</fullName>
    </submittedName>
</protein>
<dbReference type="EnsemblProtists" id="EKX40151">
    <property type="protein sequence ID" value="EKX40151"/>
    <property type="gene ID" value="GUITHDRAFT_113632"/>
</dbReference>
<reference evidence="3" key="2">
    <citation type="submission" date="2012-11" db="EMBL/GenBank/DDBJ databases">
        <authorList>
            <person name="Kuo A."/>
            <person name="Curtis B.A."/>
            <person name="Tanifuji G."/>
            <person name="Burki F."/>
            <person name="Gruber A."/>
            <person name="Irimia M."/>
            <person name="Maruyama S."/>
            <person name="Arias M.C."/>
            <person name="Ball S.G."/>
            <person name="Gile G.H."/>
            <person name="Hirakawa Y."/>
            <person name="Hopkins J.F."/>
            <person name="Rensing S.A."/>
            <person name="Schmutz J."/>
            <person name="Symeonidi A."/>
            <person name="Elias M."/>
            <person name="Eveleigh R.J."/>
            <person name="Herman E.K."/>
            <person name="Klute M.J."/>
            <person name="Nakayama T."/>
            <person name="Obornik M."/>
            <person name="Reyes-Prieto A."/>
            <person name="Armbrust E.V."/>
            <person name="Aves S.J."/>
            <person name="Beiko R.G."/>
            <person name="Coutinho P."/>
            <person name="Dacks J.B."/>
            <person name="Durnford D.G."/>
            <person name="Fast N.M."/>
            <person name="Green B.R."/>
            <person name="Grisdale C."/>
            <person name="Hempe F."/>
            <person name="Henrissat B."/>
            <person name="Hoppner M.P."/>
            <person name="Ishida K.-I."/>
            <person name="Kim E."/>
            <person name="Koreny L."/>
            <person name="Kroth P.G."/>
            <person name="Liu Y."/>
            <person name="Malik S.-B."/>
            <person name="Maier U.G."/>
            <person name="McRose D."/>
            <person name="Mock T."/>
            <person name="Neilson J.A."/>
            <person name="Onodera N.T."/>
            <person name="Poole A.M."/>
            <person name="Pritham E.J."/>
            <person name="Richards T.A."/>
            <person name="Rocap G."/>
            <person name="Roy S.W."/>
            <person name="Sarai C."/>
            <person name="Schaack S."/>
            <person name="Shirato S."/>
            <person name="Slamovits C.H."/>
            <person name="Spencer D.F."/>
            <person name="Suzuki S."/>
            <person name="Worden A.Z."/>
            <person name="Zauner S."/>
            <person name="Barry K."/>
            <person name="Bell C."/>
            <person name="Bharti A.K."/>
            <person name="Crow J.A."/>
            <person name="Grimwood J."/>
            <person name="Kramer R."/>
            <person name="Lindquist E."/>
            <person name="Lucas S."/>
            <person name="Salamov A."/>
            <person name="McFadden G.I."/>
            <person name="Lane C.E."/>
            <person name="Keeling P.J."/>
            <person name="Gray M.W."/>
            <person name="Grigoriev I.V."/>
            <person name="Archibald J.M."/>
        </authorList>
    </citation>
    <scope>NUCLEOTIDE SEQUENCE</scope>
    <source>
        <strain evidence="3">CCMP2712</strain>
    </source>
</reference>
<accession>L1IV63</accession>
<dbReference type="AlphaFoldDB" id="L1IV63"/>
<dbReference type="KEGG" id="gtt:GUITHDRAFT_113632"/>
<gene>
    <name evidence="1" type="ORF">GUITHDRAFT_113632</name>
</gene>
<dbReference type="RefSeq" id="XP_005827131.1">
    <property type="nucleotide sequence ID" value="XM_005827074.1"/>
</dbReference>
<dbReference type="EMBL" id="JH993033">
    <property type="protein sequence ID" value="EKX40151.1"/>
    <property type="molecule type" value="Genomic_DNA"/>
</dbReference>
<evidence type="ECO:0000313" key="1">
    <source>
        <dbReference type="EMBL" id="EKX40151.1"/>
    </source>
</evidence>